<dbReference type="Gene3D" id="3.50.80.10">
    <property type="entry name" value="D-tyrosyl-tRNA(Tyr) deacylase"/>
    <property type="match status" value="1"/>
</dbReference>
<protein>
    <recommendedName>
        <fullName evidence="14">Threonine--tRNA ligase</fullName>
        <ecNumber evidence="14">6.1.1.3</ecNumber>
    </recommendedName>
    <alternativeName>
        <fullName evidence="14">Threonyl-tRNA synthetase</fullName>
        <shortName evidence="14">ThrRS</shortName>
    </alternativeName>
</protein>
<evidence type="ECO:0000256" key="9">
    <source>
        <dbReference type="ARBA" id="ARBA00022884"/>
    </source>
</evidence>
<dbReference type="GeneID" id="25153259"/>
<dbReference type="InterPro" id="IPR036621">
    <property type="entry name" value="Anticodon-bd_dom_sf"/>
</dbReference>
<dbReference type="PRINTS" id="PR01047">
    <property type="entry name" value="TRNASYNTHTHR"/>
</dbReference>
<dbReference type="FunFam" id="3.50.80.10:FF:000004">
    <property type="entry name" value="Threonine--tRNA ligase"/>
    <property type="match status" value="1"/>
</dbReference>
<keyword evidence="11 14" id="KW-0030">Aminoacyl-tRNA synthetase</keyword>
<name>A0A097QUL0_9EURY</name>
<keyword evidence="6 14" id="KW-0547">Nucleotide-binding</keyword>
<comment type="cofactor">
    <cofactor evidence="14">
        <name>Zn(2+)</name>
        <dbReference type="ChEBI" id="CHEBI:29105"/>
    </cofactor>
    <text evidence="14">Binds 1 zinc ion per subunit.</text>
</comment>
<dbReference type="FunFam" id="3.30.930.10:FF:000076">
    <property type="entry name" value="Threonine--tRNA ligase"/>
    <property type="match status" value="1"/>
</dbReference>
<keyword evidence="7 14" id="KW-0862">Zinc</keyword>
<dbReference type="PANTHER" id="PTHR11451">
    <property type="entry name" value="THREONINE-TRNA LIGASE"/>
    <property type="match status" value="1"/>
</dbReference>
<dbReference type="HOGENOM" id="CLU_029833_0_0_2"/>
<dbReference type="GO" id="GO:0002161">
    <property type="term" value="F:aminoacyl-tRNA deacylase activity"/>
    <property type="evidence" value="ECO:0007669"/>
    <property type="project" value="UniProtKB-ARBA"/>
</dbReference>
<comment type="subunit">
    <text evidence="14">Homodimer.</text>
</comment>
<dbReference type="InterPro" id="IPR015011">
    <property type="entry name" value="Threonyl-tRNA_syn_edit_dom_arc"/>
</dbReference>
<evidence type="ECO:0000256" key="1">
    <source>
        <dbReference type="ARBA" id="ARBA00004496"/>
    </source>
</evidence>
<accession>A0A097QUL0</accession>
<dbReference type="PANTHER" id="PTHR11451:SF44">
    <property type="entry name" value="THREONINE--TRNA LIGASE, CHLOROPLASTIC_MITOCHONDRIAL 2"/>
    <property type="match status" value="1"/>
</dbReference>
<evidence type="ECO:0000256" key="6">
    <source>
        <dbReference type="ARBA" id="ARBA00022741"/>
    </source>
</evidence>
<dbReference type="FunFam" id="3.40.50.800:FF:000001">
    <property type="entry name" value="Threonine--tRNA ligase"/>
    <property type="match status" value="1"/>
</dbReference>
<reference evidence="16 17" key="1">
    <citation type="journal article" date="2015" name="Int. J. Syst. Evol. Microbiol.">
        <title>Thermococcus eurythermalis sp. nov., a conditional piezophilic hyperthermophilic archaeon with a wide temperature range isolated from an oil-immersed chimney in the Guaymas Basin.</title>
        <authorList>
            <person name="Zhao W."/>
            <person name="Zeng X."/>
            <person name="Xiao X."/>
        </authorList>
    </citation>
    <scope>NUCLEOTIDE SEQUENCE [LARGE SCALE GENOMIC DNA]</scope>
    <source>
        <strain evidence="16 17">A501</strain>
    </source>
</reference>
<dbReference type="InterPro" id="IPR023509">
    <property type="entry name" value="DTD-like_sf"/>
</dbReference>
<dbReference type="InterPro" id="IPR006195">
    <property type="entry name" value="aa-tRNA-synth_II"/>
</dbReference>
<dbReference type="GO" id="GO:0004829">
    <property type="term" value="F:threonine-tRNA ligase activity"/>
    <property type="evidence" value="ECO:0007669"/>
    <property type="project" value="UniProtKB-UniRule"/>
</dbReference>
<dbReference type="EMBL" id="CP008887">
    <property type="protein sequence ID" value="AIU70167.1"/>
    <property type="molecule type" value="Genomic_DNA"/>
</dbReference>
<dbReference type="PROSITE" id="PS50862">
    <property type="entry name" value="AA_TRNA_LIGASE_II"/>
    <property type="match status" value="1"/>
</dbReference>
<comment type="caution">
    <text evidence="14">Lacks conserved residue(s) required for the propagation of feature annotation.</text>
</comment>
<dbReference type="STRING" id="1505907.TEU_07380"/>
<feature type="domain" description="Aminoacyl-transfer RNA synthetases class-II family profile" evidence="15">
    <location>
        <begin position="231"/>
        <end position="506"/>
    </location>
</feature>
<feature type="binding site" evidence="14">
    <location>
        <position position="351"/>
    </location>
    <ligand>
        <name>Zn(2+)</name>
        <dbReference type="ChEBI" id="CHEBI:29105"/>
        <note>catalytic</note>
    </ligand>
</feature>
<sequence>MRMLLIHADYLEYEIRDKALKNPEPISDEQRKGRLDEVLAVFISVEKVDETNPEEVVEEAVTEIEDVAKQVKAERIFVYPFAHLSSELAKPDVALEVLKKIEEKLKEKGYEVKRAPFGYYKAFKLSCKGHPLAELSRTIVPEEGVSKEERNIALEKEEKELVSYWYILTPEGELIEVDKFDFTGHENLKKFVNYEIAKNRIADREPPHVRLMLEHELVDYEPGSDGGNLRYYPKGRLIKGLLEQYVTEKVVEYGAMEVETPIMYDFEHPALEKYLNRFPARQYIVKSGDKKFFLRFAACFGQFLIKKDAIISYRNLPLRMYELTRYSFRREKSGELSGLRRLRAFTMPDMHTVAKDLKQAMDEFKKQYKLSMEVLRGVGLTPDDYEVAIRFTRDFWEANKDFVVELVKIIGKPVLIEMWDQRFFYFILKFEFNFVDNLDKAAALSTVQIDVENAERFGITYYDEEGKERYPLILHCSPSGAIERVMYAILEKQAKLQAQGKKPMFPLWLSPIQVRVIPVSEEVMDYALYVAGKLEGAKIRVDVDDTNDRLNKKIRKAEKEWVPYIIVVGKNEKEQNTVTVRRRSDGKQVEMQLEDLIREIRSQVEGFPYRPRPLPLLLSRRPKFRG</sequence>
<dbReference type="SUPFAM" id="SSF55681">
    <property type="entry name" value="Class II aaRS and biotin synthetases"/>
    <property type="match status" value="1"/>
</dbReference>
<dbReference type="Gene3D" id="3.40.50.800">
    <property type="entry name" value="Anticodon-binding domain"/>
    <property type="match status" value="1"/>
</dbReference>
<evidence type="ECO:0000256" key="13">
    <source>
        <dbReference type="ARBA" id="ARBA00060816"/>
    </source>
</evidence>
<dbReference type="GO" id="GO:0000049">
    <property type="term" value="F:tRNA binding"/>
    <property type="evidence" value="ECO:0007669"/>
    <property type="project" value="UniProtKB-KW"/>
</dbReference>
<keyword evidence="5 14" id="KW-0479">Metal-binding</keyword>
<keyword evidence="4 14" id="KW-0436">Ligase</keyword>
<evidence type="ECO:0000256" key="12">
    <source>
        <dbReference type="ARBA" id="ARBA00049515"/>
    </source>
</evidence>
<keyword evidence="9 14" id="KW-0694">RNA-binding</keyword>
<dbReference type="InterPro" id="IPR047246">
    <property type="entry name" value="ThrRS_anticodon"/>
</dbReference>
<evidence type="ECO:0000256" key="11">
    <source>
        <dbReference type="ARBA" id="ARBA00023146"/>
    </source>
</evidence>
<evidence type="ECO:0000256" key="5">
    <source>
        <dbReference type="ARBA" id="ARBA00022723"/>
    </source>
</evidence>
<evidence type="ECO:0000256" key="3">
    <source>
        <dbReference type="ARBA" id="ARBA00022555"/>
    </source>
</evidence>
<comment type="subcellular location">
    <subcellularLocation>
        <location evidence="1 14">Cytoplasm</location>
    </subcellularLocation>
</comment>
<keyword evidence="2 14" id="KW-0963">Cytoplasm</keyword>
<dbReference type="AlphaFoldDB" id="A0A097QUL0"/>
<dbReference type="SUPFAM" id="SSF52954">
    <property type="entry name" value="Class II aaRS ABD-related"/>
    <property type="match status" value="1"/>
</dbReference>
<dbReference type="HAMAP" id="MF_00184">
    <property type="entry name" value="Thr_tRNA_synth"/>
    <property type="match status" value="1"/>
</dbReference>
<dbReference type="Pfam" id="PF08915">
    <property type="entry name" value="tRNA-Thr_ED"/>
    <property type="match status" value="1"/>
</dbReference>
<comment type="catalytic activity">
    <reaction evidence="12 14">
        <text>tRNA(Thr) + L-threonine + ATP = L-threonyl-tRNA(Thr) + AMP + diphosphate + H(+)</text>
        <dbReference type="Rhea" id="RHEA:24624"/>
        <dbReference type="Rhea" id="RHEA-COMP:9670"/>
        <dbReference type="Rhea" id="RHEA-COMP:9704"/>
        <dbReference type="ChEBI" id="CHEBI:15378"/>
        <dbReference type="ChEBI" id="CHEBI:30616"/>
        <dbReference type="ChEBI" id="CHEBI:33019"/>
        <dbReference type="ChEBI" id="CHEBI:57926"/>
        <dbReference type="ChEBI" id="CHEBI:78442"/>
        <dbReference type="ChEBI" id="CHEBI:78534"/>
        <dbReference type="ChEBI" id="CHEBI:456215"/>
        <dbReference type="EC" id="6.1.1.3"/>
    </reaction>
</comment>
<dbReference type="Pfam" id="PF03129">
    <property type="entry name" value="HGTP_anticodon"/>
    <property type="match status" value="1"/>
</dbReference>
<dbReference type="Gene3D" id="3.30.930.10">
    <property type="entry name" value="Bira Bifunctional Protein, Domain 2"/>
    <property type="match status" value="1"/>
</dbReference>
<dbReference type="CDD" id="cd00860">
    <property type="entry name" value="ThrRS_anticodon"/>
    <property type="match status" value="1"/>
</dbReference>
<evidence type="ECO:0000256" key="4">
    <source>
        <dbReference type="ARBA" id="ARBA00022598"/>
    </source>
</evidence>
<keyword evidence="17" id="KW-1185">Reference proteome</keyword>
<proteinExistence type="inferred from homology"/>
<dbReference type="InterPro" id="IPR045864">
    <property type="entry name" value="aa-tRNA-synth_II/BPL/LPL"/>
</dbReference>
<dbReference type="GO" id="GO:0006435">
    <property type="term" value="P:threonyl-tRNA aminoacylation"/>
    <property type="evidence" value="ECO:0007669"/>
    <property type="project" value="UniProtKB-UniRule"/>
</dbReference>
<gene>
    <name evidence="14" type="primary">thrS</name>
    <name evidence="16" type="ORF">TEU_07380</name>
</gene>
<dbReference type="Pfam" id="PF00587">
    <property type="entry name" value="tRNA-synt_2b"/>
    <property type="match status" value="1"/>
</dbReference>
<dbReference type="RefSeq" id="WP_050003142.1">
    <property type="nucleotide sequence ID" value="NZ_CP008887.1"/>
</dbReference>
<feature type="binding site" evidence="14">
    <location>
        <position position="299"/>
    </location>
    <ligand>
        <name>Zn(2+)</name>
        <dbReference type="ChEBI" id="CHEBI:29105"/>
        <note>catalytic</note>
    </ligand>
</feature>
<dbReference type="InterPro" id="IPR004154">
    <property type="entry name" value="Anticodon-bd"/>
</dbReference>
<keyword evidence="10 14" id="KW-0648">Protein biosynthesis</keyword>
<dbReference type="Proteomes" id="UP000029980">
    <property type="component" value="Chromosome"/>
</dbReference>
<evidence type="ECO:0000313" key="17">
    <source>
        <dbReference type="Proteomes" id="UP000029980"/>
    </source>
</evidence>
<dbReference type="NCBIfam" id="NF003068">
    <property type="entry name" value="PRK03991.1"/>
    <property type="match status" value="1"/>
</dbReference>
<evidence type="ECO:0000256" key="14">
    <source>
        <dbReference type="HAMAP-Rule" id="MF_00184"/>
    </source>
</evidence>
<dbReference type="GO" id="GO:0005524">
    <property type="term" value="F:ATP binding"/>
    <property type="evidence" value="ECO:0007669"/>
    <property type="project" value="UniProtKB-UniRule"/>
</dbReference>
<dbReference type="InterPro" id="IPR002320">
    <property type="entry name" value="Thr-tRNA-ligase_IIa"/>
</dbReference>
<feature type="binding site" evidence="14">
    <location>
        <position position="475"/>
    </location>
    <ligand>
        <name>Zn(2+)</name>
        <dbReference type="ChEBI" id="CHEBI:29105"/>
        <note>catalytic</note>
    </ligand>
</feature>
<evidence type="ECO:0000256" key="2">
    <source>
        <dbReference type="ARBA" id="ARBA00022490"/>
    </source>
</evidence>
<dbReference type="GO" id="GO:0008270">
    <property type="term" value="F:zinc ion binding"/>
    <property type="evidence" value="ECO:0007669"/>
    <property type="project" value="InterPro"/>
</dbReference>
<dbReference type="GO" id="GO:0005737">
    <property type="term" value="C:cytoplasm"/>
    <property type="evidence" value="ECO:0007669"/>
    <property type="project" value="UniProtKB-SubCell"/>
</dbReference>
<keyword evidence="3 14" id="KW-0820">tRNA-binding</keyword>
<organism evidence="16 17">
    <name type="scientific">Thermococcus eurythermalis</name>
    <dbReference type="NCBI Taxonomy" id="1505907"/>
    <lineage>
        <taxon>Archaea</taxon>
        <taxon>Methanobacteriati</taxon>
        <taxon>Methanobacteriota</taxon>
        <taxon>Thermococci</taxon>
        <taxon>Thermococcales</taxon>
        <taxon>Thermococcaceae</taxon>
        <taxon>Thermococcus</taxon>
    </lineage>
</organism>
<evidence type="ECO:0000256" key="10">
    <source>
        <dbReference type="ARBA" id="ARBA00022917"/>
    </source>
</evidence>
<evidence type="ECO:0000256" key="7">
    <source>
        <dbReference type="ARBA" id="ARBA00022833"/>
    </source>
</evidence>
<evidence type="ECO:0000256" key="8">
    <source>
        <dbReference type="ARBA" id="ARBA00022840"/>
    </source>
</evidence>
<dbReference type="EC" id="6.1.1.3" evidence="14"/>
<evidence type="ECO:0000313" key="16">
    <source>
        <dbReference type="EMBL" id="AIU70167.1"/>
    </source>
</evidence>
<evidence type="ECO:0000259" key="15">
    <source>
        <dbReference type="PROSITE" id="PS50862"/>
    </source>
</evidence>
<dbReference type="NCBIfam" id="TIGR00418">
    <property type="entry name" value="thrS"/>
    <property type="match status" value="1"/>
</dbReference>
<dbReference type="OrthoDB" id="372136at2157"/>
<dbReference type="KEGG" id="teu:TEU_07380"/>
<keyword evidence="8 14" id="KW-0067">ATP-binding</keyword>
<comment type="similarity">
    <text evidence="13">Belongs to the class-II aminoacyl-tRNA synthetase family. Archaea-specific ThrRS editing domain subfamily.</text>
</comment>
<dbReference type="InterPro" id="IPR002314">
    <property type="entry name" value="aa-tRNA-synt_IIb"/>
</dbReference>